<dbReference type="AlphaFoldDB" id="A0A7R7ELV2"/>
<sequence length="249" mass="29214">MAYEVQEIKLSQRIFYYLIEHRELQEDVEIELYKAYTENENIRNLVKSQGEIAECMVERYGNVIYLIPKEENNYLGFSKKQLKAVLCKSNGTEKDYYLSQFVIITLLVEFYRGQGSSSKSRSYLRVGELMNCVTDQLKIGVDRAKEIEMEEDNSAIKSEERMEGVAFQDMYEAFEALRSEERGSRAKSTKEGFLYGILNFLQRQGLIDFVEADEMIYTTSKLDRFMDWNLLNKNNYDRVLRVLGVTENE</sequence>
<proteinExistence type="predicted"/>
<dbReference type="Pfam" id="PF19539">
    <property type="entry name" value="DUF6063"/>
    <property type="match status" value="1"/>
</dbReference>
<dbReference type="KEGG" id="ahb:bsdtb5_26400"/>
<evidence type="ECO:0000313" key="2">
    <source>
        <dbReference type="Proteomes" id="UP000595897"/>
    </source>
</evidence>
<gene>
    <name evidence="1" type="ORF">bsdtb5_26400</name>
</gene>
<dbReference type="EMBL" id="AP024169">
    <property type="protein sequence ID" value="BCN31345.1"/>
    <property type="molecule type" value="Genomic_DNA"/>
</dbReference>
<keyword evidence="2" id="KW-1185">Reference proteome</keyword>
<dbReference type="InterPro" id="IPR045707">
    <property type="entry name" value="DUF6063"/>
</dbReference>
<reference evidence="1 2" key="1">
    <citation type="submission" date="2020-11" db="EMBL/GenBank/DDBJ databases">
        <title>Draft genome sequencing of a Lachnospiraceae strain isolated from anoxic soil subjected to BSD treatment.</title>
        <authorList>
            <person name="Uek A."/>
            <person name="Tonouchi A."/>
        </authorList>
    </citation>
    <scope>NUCLEOTIDE SEQUENCE [LARGE SCALE GENOMIC DNA]</scope>
    <source>
        <strain evidence="1 2">TB5</strain>
    </source>
</reference>
<dbReference type="Proteomes" id="UP000595897">
    <property type="component" value="Chromosome"/>
</dbReference>
<evidence type="ECO:0000313" key="1">
    <source>
        <dbReference type="EMBL" id="BCN31345.1"/>
    </source>
</evidence>
<accession>A0A7R7ELV2</accession>
<organism evidence="1 2">
    <name type="scientific">Anaeromicropila herbilytica</name>
    <dbReference type="NCBI Taxonomy" id="2785025"/>
    <lineage>
        <taxon>Bacteria</taxon>
        <taxon>Bacillati</taxon>
        <taxon>Bacillota</taxon>
        <taxon>Clostridia</taxon>
        <taxon>Lachnospirales</taxon>
        <taxon>Lachnospiraceae</taxon>
        <taxon>Anaeromicropila</taxon>
    </lineage>
</organism>
<protein>
    <submittedName>
        <fullName evidence="1">Uncharacterized protein</fullName>
    </submittedName>
</protein>
<name>A0A7R7ELV2_9FIRM</name>
<dbReference type="RefSeq" id="WP_271712472.1">
    <property type="nucleotide sequence ID" value="NZ_AP024169.1"/>
</dbReference>